<evidence type="ECO:0000313" key="3">
    <source>
        <dbReference type="Proteomes" id="UP001185331"/>
    </source>
</evidence>
<dbReference type="AlphaFoldDB" id="A0AAE3XF95"/>
<name>A0AAE3XF95_9DEIO</name>
<reference evidence="2" key="1">
    <citation type="submission" date="2023-07" db="EMBL/GenBank/DDBJ databases">
        <title>Sorghum-associated microbial communities from plants grown in Nebraska, USA.</title>
        <authorList>
            <person name="Schachtman D."/>
        </authorList>
    </citation>
    <scope>NUCLEOTIDE SEQUENCE</scope>
    <source>
        <strain evidence="2">BE330</strain>
    </source>
</reference>
<comment type="caution">
    <text evidence="2">The sequence shown here is derived from an EMBL/GenBank/DDBJ whole genome shotgun (WGS) entry which is preliminary data.</text>
</comment>
<gene>
    <name evidence="2" type="ORF">J2Y00_002622</name>
</gene>
<feature type="transmembrane region" description="Helical" evidence="1">
    <location>
        <begin position="41"/>
        <end position="58"/>
    </location>
</feature>
<organism evidence="2 3">
    <name type="scientific">Deinococcus soli</name>
    <name type="common">ex Cha et al. 2016</name>
    <dbReference type="NCBI Taxonomy" id="1309411"/>
    <lineage>
        <taxon>Bacteria</taxon>
        <taxon>Thermotogati</taxon>
        <taxon>Deinococcota</taxon>
        <taxon>Deinococci</taxon>
        <taxon>Deinococcales</taxon>
        <taxon>Deinococcaceae</taxon>
        <taxon>Deinococcus</taxon>
    </lineage>
</organism>
<evidence type="ECO:0000256" key="1">
    <source>
        <dbReference type="SAM" id="Phobius"/>
    </source>
</evidence>
<proteinExistence type="predicted"/>
<dbReference type="RefSeq" id="WP_309854047.1">
    <property type="nucleotide sequence ID" value="NZ_JAVDQJ010000004.1"/>
</dbReference>
<keyword evidence="1" id="KW-0812">Transmembrane</keyword>
<dbReference type="EMBL" id="JAVDQK010000005">
    <property type="protein sequence ID" value="MDR6219025.1"/>
    <property type="molecule type" value="Genomic_DNA"/>
</dbReference>
<feature type="transmembrane region" description="Helical" evidence="1">
    <location>
        <begin position="12"/>
        <end position="34"/>
    </location>
</feature>
<keyword evidence="1" id="KW-0472">Membrane</keyword>
<keyword evidence="1" id="KW-1133">Transmembrane helix</keyword>
<accession>A0AAE3XF95</accession>
<dbReference type="Proteomes" id="UP001185331">
    <property type="component" value="Unassembled WGS sequence"/>
</dbReference>
<evidence type="ECO:0000313" key="2">
    <source>
        <dbReference type="EMBL" id="MDR6219025.1"/>
    </source>
</evidence>
<protein>
    <submittedName>
        <fullName evidence="2">Tryptophan-rich sensory protein</fullName>
    </submittedName>
</protein>
<sequence length="64" mass="6436">MPIPDFSVHLEPLMHAADSAALAVMTAAAAVMAAATAAPQAAAAAGALLLFGLIWLTLMDTEDD</sequence>